<accession>W2SL78</accession>
<dbReference type="KEGG" id="nai:NECAME_14780"/>
<protein>
    <submittedName>
        <fullName evidence="1">Uncharacterized protein</fullName>
    </submittedName>
</protein>
<evidence type="ECO:0000313" key="2">
    <source>
        <dbReference type="Proteomes" id="UP000053676"/>
    </source>
</evidence>
<reference evidence="2" key="1">
    <citation type="journal article" date="2014" name="Nat. Genet.">
        <title>Genome of the human hookworm Necator americanus.</title>
        <authorList>
            <person name="Tang Y.T."/>
            <person name="Gao X."/>
            <person name="Rosa B.A."/>
            <person name="Abubucker S."/>
            <person name="Hallsworth-Pepin K."/>
            <person name="Martin J."/>
            <person name="Tyagi R."/>
            <person name="Heizer E."/>
            <person name="Zhang X."/>
            <person name="Bhonagiri-Palsikar V."/>
            <person name="Minx P."/>
            <person name="Warren W.C."/>
            <person name="Wang Q."/>
            <person name="Zhan B."/>
            <person name="Hotez P.J."/>
            <person name="Sternberg P.W."/>
            <person name="Dougall A."/>
            <person name="Gaze S.T."/>
            <person name="Mulvenna J."/>
            <person name="Sotillo J."/>
            <person name="Ranganathan S."/>
            <person name="Rabelo E.M."/>
            <person name="Wilson R.K."/>
            <person name="Felgner P.L."/>
            <person name="Bethony J."/>
            <person name="Hawdon J.M."/>
            <person name="Gasser R.B."/>
            <person name="Loukas A."/>
            <person name="Mitreva M."/>
        </authorList>
    </citation>
    <scope>NUCLEOTIDE SEQUENCE [LARGE SCALE GENOMIC DNA]</scope>
</reference>
<keyword evidence="2" id="KW-1185">Reference proteome</keyword>
<evidence type="ECO:0000313" key="1">
    <source>
        <dbReference type="EMBL" id="ETN70424.1"/>
    </source>
</evidence>
<sequence length="115" mass="12959">MLTTIILSDLSEEGDERCLVPDDSSPNAFSSCTFSRGSESPPRSLPLDLSVSLDLVKIMSLYTGANHLHTPPCDFFRDRRTPDSVLSCVRFDVFEEFRRRRNTPVRNGGSCCERK</sequence>
<gene>
    <name evidence="1" type="ORF">NECAME_14780</name>
</gene>
<organism evidence="1 2">
    <name type="scientific">Necator americanus</name>
    <name type="common">Human hookworm</name>
    <dbReference type="NCBI Taxonomy" id="51031"/>
    <lineage>
        <taxon>Eukaryota</taxon>
        <taxon>Metazoa</taxon>
        <taxon>Ecdysozoa</taxon>
        <taxon>Nematoda</taxon>
        <taxon>Chromadorea</taxon>
        <taxon>Rhabditida</taxon>
        <taxon>Rhabditina</taxon>
        <taxon>Rhabditomorpha</taxon>
        <taxon>Strongyloidea</taxon>
        <taxon>Ancylostomatidae</taxon>
        <taxon>Bunostominae</taxon>
        <taxon>Necator</taxon>
    </lineage>
</organism>
<dbReference type="AlphaFoldDB" id="W2SL78"/>
<dbReference type="Proteomes" id="UP000053676">
    <property type="component" value="Unassembled WGS sequence"/>
</dbReference>
<name>W2SL78_NECAM</name>
<dbReference type="EMBL" id="KI668961">
    <property type="protein sequence ID" value="ETN70424.1"/>
    <property type="molecule type" value="Genomic_DNA"/>
</dbReference>
<proteinExistence type="predicted"/>